<evidence type="ECO:0000256" key="1">
    <source>
        <dbReference type="ARBA" id="ARBA00023002"/>
    </source>
</evidence>
<evidence type="ECO:0000313" key="5">
    <source>
        <dbReference type="EMBL" id="MDN4164955.1"/>
    </source>
</evidence>
<sequence length="313" mass="34730">MISFLLVDELHESIGPLLTQAGFAYSYQPHCTRADILAQIGAYQGIIIRSKTSLDAEFFEHAAQLRVIARAGAGLDQIDLGEVEKRSIALVNTPEGNSDAVGEHALAMLLALFNNITQANQEVKNFIWQREANRGIELMGKTVGLIGCGHMGSAFAKRLSAVGCEVLAYDKYKDSLDHSYARLCTLEELKAKADVLSLHVPLTLETYQMVDGAFLQSFSKNIYLINTARGEVVKTEDLPALLNSGKLQGMALDVLENEKMQKLSDAQRSLYENLFSRSNTLFTPHVAGWTHESYRKINEVMVEKIKKLHLTIE</sequence>
<dbReference type="SUPFAM" id="SSF52283">
    <property type="entry name" value="Formate/glycerate dehydrogenase catalytic domain-like"/>
    <property type="match status" value="1"/>
</dbReference>
<organism evidence="5 6">
    <name type="scientific">Shiella aurantiaca</name>
    <dbReference type="NCBI Taxonomy" id="3058365"/>
    <lineage>
        <taxon>Bacteria</taxon>
        <taxon>Pseudomonadati</taxon>
        <taxon>Bacteroidota</taxon>
        <taxon>Cytophagia</taxon>
        <taxon>Cytophagales</taxon>
        <taxon>Shiellaceae</taxon>
        <taxon>Shiella</taxon>
    </lineage>
</organism>
<evidence type="ECO:0000259" key="4">
    <source>
        <dbReference type="Pfam" id="PF02826"/>
    </source>
</evidence>
<dbReference type="Proteomes" id="UP001168552">
    <property type="component" value="Unassembled WGS sequence"/>
</dbReference>
<dbReference type="InterPro" id="IPR036291">
    <property type="entry name" value="NAD(P)-bd_dom_sf"/>
</dbReference>
<dbReference type="InterPro" id="IPR006139">
    <property type="entry name" value="D-isomer_2_OHA_DH_cat_dom"/>
</dbReference>
<feature type="domain" description="D-isomer specific 2-hydroxyacid dehydrogenase catalytic" evidence="3">
    <location>
        <begin position="5"/>
        <end position="307"/>
    </location>
</feature>
<evidence type="ECO:0000259" key="3">
    <source>
        <dbReference type="Pfam" id="PF00389"/>
    </source>
</evidence>
<keyword evidence="1 2" id="KW-0560">Oxidoreductase</keyword>
<dbReference type="Gene3D" id="3.40.50.720">
    <property type="entry name" value="NAD(P)-binding Rossmann-like Domain"/>
    <property type="match status" value="2"/>
</dbReference>
<evidence type="ECO:0000313" key="6">
    <source>
        <dbReference type="Proteomes" id="UP001168552"/>
    </source>
</evidence>
<feature type="domain" description="D-isomer specific 2-hydroxyacid dehydrogenase NAD-binding" evidence="4">
    <location>
        <begin position="106"/>
        <end position="287"/>
    </location>
</feature>
<dbReference type="EMBL" id="JAUHJS010000002">
    <property type="protein sequence ID" value="MDN4164955.1"/>
    <property type="molecule type" value="Genomic_DNA"/>
</dbReference>
<name>A0ABT8F3C6_9BACT</name>
<dbReference type="InterPro" id="IPR006140">
    <property type="entry name" value="D-isomer_DH_NAD-bd"/>
</dbReference>
<dbReference type="SUPFAM" id="SSF51735">
    <property type="entry name" value="NAD(P)-binding Rossmann-fold domains"/>
    <property type="match status" value="1"/>
</dbReference>
<keyword evidence="6" id="KW-1185">Reference proteome</keyword>
<dbReference type="Pfam" id="PF00389">
    <property type="entry name" value="2-Hacid_dh"/>
    <property type="match status" value="1"/>
</dbReference>
<gene>
    <name evidence="5" type="ORF">QWY31_05545</name>
</gene>
<comment type="similarity">
    <text evidence="2">Belongs to the D-isomer specific 2-hydroxyacid dehydrogenase family.</text>
</comment>
<protein>
    <submittedName>
        <fullName evidence="5">NAD(P)-dependent oxidoreductase</fullName>
    </submittedName>
</protein>
<dbReference type="PANTHER" id="PTHR10996">
    <property type="entry name" value="2-HYDROXYACID DEHYDROGENASE-RELATED"/>
    <property type="match status" value="1"/>
</dbReference>
<dbReference type="Pfam" id="PF02826">
    <property type="entry name" value="2-Hacid_dh_C"/>
    <property type="match status" value="1"/>
</dbReference>
<dbReference type="RefSeq" id="WP_320003479.1">
    <property type="nucleotide sequence ID" value="NZ_JAUHJS010000002.1"/>
</dbReference>
<proteinExistence type="inferred from homology"/>
<evidence type="ECO:0000256" key="2">
    <source>
        <dbReference type="RuleBase" id="RU003719"/>
    </source>
</evidence>
<accession>A0ABT8F3C6</accession>
<reference evidence="5" key="1">
    <citation type="submission" date="2023-06" db="EMBL/GenBank/DDBJ databases">
        <title>Cytophagales bacterium Strain LB-30, isolated from soil.</title>
        <authorList>
            <person name="Liu B."/>
        </authorList>
    </citation>
    <scope>NUCLEOTIDE SEQUENCE</scope>
    <source>
        <strain evidence="5">LB-30</strain>
    </source>
</reference>
<dbReference type="InterPro" id="IPR050223">
    <property type="entry name" value="D-isomer_2-hydroxyacid_DH"/>
</dbReference>
<comment type="caution">
    <text evidence="5">The sequence shown here is derived from an EMBL/GenBank/DDBJ whole genome shotgun (WGS) entry which is preliminary data.</text>
</comment>